<name>A0ABS4W233_9PSEU</name>
<gene>
    <name evidence="1" type="ORF">JOF36_005961</name>
</gene>
<organism evidence="1 2">
    <name type="scientific">Pseudonocardia parietis</name>
    <dbReference type="NCBI Taxonomy" id="570936"/>
    <lineage>
        <taxon>Bacteria</taxon>
        <taxon>Bacillati</taxon>
        <taxon>Actinomycetota</taxon>
        <taxon>Actinomycetes</taxon>
        <taxon>Pseudonocardiales</taxon>
        <taxon>Pseudonocardiaceae</taxon>
        <taxon>Pseudonocardia</taxon>
    </lineage>
</organism>
<comment type="caution">
    <text evidence="1">The sequence shown here is derived from an EMBL/GenBank/DDBJ whole genome shotgun (WGS) entry which is preliminary data.</text>
</comment>
<protein>
    <submittedName>
        <fullName evidence="1">Uncharacterized protein</fullName>
    </submittedName>
</protein>
<reference evidence="1 2" key="1">
    <citation type="submission" date="2021-03" db="EMBL/GenBank/DDBJ databases">
        <title>Sequencing the genomes of 1000 actinobacteria strains.</title>
        <authorList>
            <person name="Klenk H.-P."/>
        </authorList>
    </citation>
    <scope>NUCLEOTIDE SEQUENCE [LARGE SCALE GENOMIC DNA]</scope>
    <source>
        <strain evidence="1 2">DSM 45256</strain>
    </source>
</reference>
<sequence>MSAGDDTSPGPLQGSDDPRIALFDLTGHITGLHNNCHRIHNALLAELCDRDPTPVFDPTLAEGIRLDDIRHHTARDLGIADEDDQ</sequence>
<proteinExistence type="predicted"/>
<accession>A0ABS4W233</accession>
<evidence type="ECO:0000313" key="2">
    <source>
        <dbReference type="Proteomes" id="UP001519295"/>
    </source>
</evidence>
<keyword evidence="2" id="KW-1185">Reference proteome</keyword>
<dbReference type="RefSeq" id="WP_210033370.1">
    <property type="nucleotide sequence ID" value="NZ_JAGINU010000001.1"/>
</dbReference>
<dbReference type="Proteomes" id="UP001519295">
    <property type="component" value="Unassembled WGS sequence"/>
</dbReference>
<dbReference type="EMBL" id="JAGINU010000001">
    <property type="protein sequence ID" value="MBP2370265.1"/>
    <property type="molecule type" value="Genomic_DNA"/>
</dbReference>
<evidence type="ECO:0000313" key="1">
    <source>
        <dbReference type="EMBL" id="MBP2370265.1"/>
    </source>
</evidence>